<comment type="caution">
    <text evidence="1">The sequence shown here is derived from an EMBL/GenBank/DDBJ whole genome shotgun (WGS) entry which is preliminary data.</text>
</comment>
<organism evidence="1 2">
    <name type="scientific">Ilumatobacter coccineus</name>
    <dbReference type="NCBI Taxonomy" id="467094"/>
    <lineage>
        <taxon>Bacteria</taxon>
        <taxon>Bacillati</taxon>
        <taxon>Actinomycetota</taxon>
        <taxon>Acidimicrobiia</taxon>
        <taxon>Acidimicrobiales</taxon>
        <taxon>Ilumatobacteraceae</taxon>
        <taxon>Ilumatobacter</taxon>
    </lineage>
</organism>
<evidence type="ECO:0000313" key="1">
    <source>
        <dbReference type="EMBL" id="PIE31667.1"/>
    </source>
</evidence>
<dbReference type="SUPFAM" id="SSF82784">
    <property type="entry name" value="OsmC-like"/>
    <property type="match status" value="1"/>
</dbReference>
<dbReference type="Proteomes" id="UP000230914">
    <property type="component" value="Unassembled WGS sequence"/>
</dbReference>
<dbReference type="InterPro" id="IPR015946">
    <property type="entry name" value="KH_dom-like_a/b"/>
</dbReference>
<name>A0A2G6K7L2_9ACTN</name>
<proteinExistence type="predicted"/>
<dbReference type="InterPro" id="IPR003718">
    <property type="entry name" value="OsmC/Ohr_fam"/>
</dbReference>
<dbReference type="InterPro" id="IPR036102">
    <property type="entry name" value="OsmC/Ohrsf"/>
</dbReference>
<evidence type="ECO:0000313" key="2">
    <source>
        <dbReference type="Proteomes" id="UP000230914"/>
    </source>
</evidence>
<accession>A0A2G6K7L2</accession>
<dbReference type="Gene3D" id="3.30.300.20">
    <property type="match status" value="1"/>
</dbReference>
<dbReference type="AlphaFoldDB" id="A0A2G6K7L2"/>
<reference evidence="1 2" key="1">
    <citation type="submission" date="2017-10" db="EMBL/GenBank/DDBJ databases">
        <title>Novel microbial diversity and functional potential in the marine mammal oral microbiome.</title>
        <authorList>
            <person name="Dudek N.K."/>
            <person name="Sun C.L."/>
            <person name="Burstein D."/>
            <person name="Kantor R.S."/>
            <person name="Aliaga Goltsman D.S."/>
            <person name="Bik E.M."/>
            <person name="Thomas B.C."/>
            <person name="Banfield J.F."/>
            <person name="Relman D.A."/>
        </authorList>
    </citation>
    <scope>NUCLEOTIDE SEQUENCE [LARGE SCALE GENOMIC DNA]</scope>
    <source>
        <strain evidence="1">DOLJORAL78_61_10</strain>
    </source>
</reference>
<dbReference type="Pfam" id="PF02566">
    <property type="entry name" value="OsmC"/>
    <property type="match status" value="1"/>
</dbReference>
<protein>
    <submittedName>
        <fullName evidence="1">Oxidoreductase</fullName>
    </submittedName>
</protein>
<gene>
    <name evidence="1" type="ORF">CSA55_05225</name>
</gene>
<sequence>MADDSAANRREISITRISKGVYEATNNRGGTMRFGSGDDAAFTPVELLLVATGGCAAIDVDWLTSRRAEPESFDVAVSGHKASEGGRNQMADIDVCFDLAFPDGDEGDRAREVLPAAIERSHDRLCTVSRTVHHGAPVTMRAADRGSAHDD</sequence>
<dbReference type="EMBL" id="PDSL01000070">
    <property type="protein sequence ID" value="PIE31667.1"/>
    <property type="molecule type" value="Genomic_DNA"/>
</dbReference>